<dbReference type="SUPFAM" id="SSF52540">
    <property type="entry name" value="P-loop containing nucleoside triphosphate hydrolases"/>
    <property type="match status" value="1"/>
</dbReference>
<dbReference type="InterPro" id="IPR045076">
    <property type="entry name" value="MutS"/>
</dbReference>
<dbReference type="GO" id="GO:0006298">
    <property type="term" value="P:mismatch repair"/>
    <property type="evidence" value="ECO:0007669"/>
    <property type="project" value="InterPro"/>
</dbReference>
<evidence type="ECO:0000256" key="4">
    <source>
        <dbReference type="SAM" id="Phobius"/>
    </source>
</evidence>
<gene>
    <name evidence="6" type="ORF">LKD48_02600</name>
</gene>
<dbReference type="RefSeq" id="WP_118612445.1">
    <property type="nucleotide sequence ID" value="NZ_JAJEQN010000004.1"/>
</dbReference>
<dbReference type="InterPro" id="IPR027417">
    <property type="entry name" value="P-loop_NTPase"/>
</dbReference>
<keyword evidence="7" id="KW-1185">Reference proteome</keyword>
<dbReference type="GO" id="GO:0005524">
    <property type="term" value="F:ATP binding"/>
    <property type="evidence" value="ECO:0007669"/>
    <property type="project" value="UniProtKB-KW"/>
</dbReference>
<dbReference type="Gene3D" id="1.10.1420.10">
    <property type="match status" value="1"/>
</dbReference>
<evidence type="ECO:0000313" key="7">
    <source>
        <dbReference type="Proteomes" id="UP001198200"/>
    </source>
</evidence>
<dbReference type="SMART" id="SM00534">
    <property type="entry name" value="MUTSac"/>
    <property type="match status" value="1"/>
</dbReference>
<dbReference type="PANTHER" id="PTHR11361">
    <property type="entry name" value="DNA MISMATCH REPAIR PROTEIN MUTS FAMILY MEMBER"/>
    <property type="match status" value="1"/>
</dbReference>
<dbReference type="Proteomes" id="UP001198200">
    <property type="component" value="Unassembled WGS sequence"/>
</dbReference>
<feature type="transmembrane region" description="Helical" evidence="4">
    <location>
        <begin position="6"/>
        <end position="24"/>
    </location>
</feature>
<evidence type="ECO:0000259" key="5">
    <source>
        <dbReference type="SMART" id="SM00534"/>
    </source>
</evidence>
<keyword evidence="4" id="KW-0812">Transmembrane</keyword>
<evidence type="ECO:0000256" key="3">
    <source>
        <dbReference type="ARBA" id="ARBA00023125"/>
    </source>
</evidence>
<reference evidence="6 7" key="1">
    <citation type="submission" date="2021-10" db="EMBL/GenBank/DDBJ databases">
        <title>Anaerobic single-cell dispensing facilitates the cultivation of human gut bacteria.</title>
        <authorList>
            <person name="Afrizal A."/>
        </authorList>
    </citation>
    <scope>NUCLEOTIDE SEQUENCE [LARGE SCALE GENOMIC DNA]</scope>
    <source>
        <strain evidence="6 7">CLA-AA-H224</strain>
    </source>
</reference>
<organism evidence="6 7">
    <name type="scientific">Anthropogastromicrobium aceti</name>
    <dbReference type="NCBI Taxonomy" id="2981768"/>
    <lineage>
        <taxon>Bacteria</taxon>
        <taxon>Bacillati</taxon>
        <taxon>Bacillota</taxon>
        <taxon>Clostridia</taxon>
        <taxon>Lachnospirales</taxon>
        <taxon>Lachnospiraceae</taxon>
        <taxon>Anthropogastromicrobium</taxon>
    </lineage>
</organism>
<dbReference type="InterPro" id="IPR000432">
    <property type="entry name" value="DNA_mismatch_repair_MutS_C"/>
</dbReference>
<dbReference type="EMBL" id="JAJEQN010000004">
    <property type="protein sequence ID" value="MCC2220542.1"/>
    <property type="molecule type" value="Genomic_DNA"/>
</dbReference>
<evidence type="ECO:0000256" key="2">
    <source>
        <dbReference type="ARBA" id="ARBA00022840"/>
    </source>
</evidence>
<keyword evidence="2" id="KW-0067">ATP-binding</keyword>
<proteinExistence type="predicted"/>
<keyword evidence="4" id="KW-1133">Transmembrane helix</keyword>
<dbReference type="Pfam" id="PF00488">
    <property type="entry name" value="MutS_V"/>
    <property type="match status" value="1"/>
</dbReference>
<feature type="domain" description="DNA mismatch repair proteins mutS family" evidence="5">
    <location>
        <begin position="366"/>
        <end position="552"/>
    </location>
</feature>
<keyword evidence="3" id="KW-0238">DNA-binding</keyword>
<dbReference type="GO" id="GO:0140664">
    <property type="term" value="F:ATP-dependent DNA damage sensor activity"/>
    <property type="evidence" value="ECO:0007669"/>
    <property type="project" value="InterPro"/>
</dbReference>
<keyword evidence="4" id="KW-0472">Membrane</keyword>
<evidence type="ECO:0000313" key="6">
    <source>
        <dbReference type="EMBL" id="MCC2220542.1"/>
    </source>
</evidence>
<dbReference type="SUPFAM" id="SSF48334">
    <property type="entry name" value="DNA repair protein MutS, domain III"/>
    <property type="match status" value="1"/>
</dbReference>
<keyword evidence="1" id="KW-0547">Nucleotide-binding</keyword>
<feature type="transmembrane region" description="Helical" evidence="4">
    <location>
        <begin position="172"/>
        <end position="202"/>
    </location>
</feature>
<protein>
    <recommendedName>
        <fullName evidence="5">DNA mismatch repair proteins mutS family domain-containing protein</fullName>
    </recommendedName>
</protein>
<comment type="caution">
    <text evidence="6">The sequence shown here is derived from an EMBL/GenBank/DDBJ whole genome shotgun (WGS) entry which is preliminary data.</text>
</comment>
<dbReference type="GO" id="GO:0030983">
    <property type="term" value="F:mismatched DNA binding"/>
    <property type="evidence" value="ECO:0007669"/>
    <property type="project" value="InterPro"/>
</dbReference>
<evidence type="ECO:0000256" key="1">
    <source>
        <dbReference type="ARBA" id="ARBA00022741"/>
    </source>
</evidence>
<name>A0AAE3JC67_9FIRM</name>
<dbReference type="GO" id="GO:0005829">
    <property type="term" value="C:cytosol"/>
    <property type="evidence" value="ECO:0007669"/>
    <property type="project" value="TreeGrafter"/>
</dbReference>
<accession>A0AAE3JC67</accession>
<dbReference type="PANTHER" id="PTHR11361:SF152">
    <property type="entry name" value="DNA MISMATCH REPAIR PROTEIN"/>
    <property type="match status" value="1"/>
</dbReference>
<sequence length="563" mass="64350">MDTTTLLYIGLAVIVVGVLVYQVVTSNSRRNKRFLSSIINSWGNLPKREYDYGELEHIAKYFQATKKEEFTIDDITWNDLDMDSVFCMMNQCRSSSGDDYLYKLLRTPLTSKKELEERNRIISFFQRNEKTRIAYQMELSKVGHSKKFALIDYVNNITKLLPDSNLDNYMHLFLYVVVIFAIIAQPASGILVAIGVLIYNIYTYYKKKTEIEPYYVSVGAIVHLVSCAQGLLKLNVPELKDYTENLKQAVNVLSSVKGNAKFLGSTDKFSGNMGSMMMDYLNMFFRIDLIMFNRLLAKVQKHKKEMLILMDEIGRLDAYISIASFRELMPFYCESELEESKEGFVEAKDMYHPLLSEPVANSIYEHHPVLLTGSNASGKSTFLKTVAINALLSQTCGMALAKEYRSCFFRIYSSMALKDNIQGSESYFIVEIKSLKRILDAVNQDKTPVLCFVDEVLRGTNTVERIAASSRILQSFADSGVMCFAATHDIELTHMLEHLYSNYHFKEDVKDNDVIFNYRLYEGRAVSRNAIKLLGVLGYDENVITKADETAKRFLDTGVWSLE</sequence>
<dbReference type="InterPro" id="IPR036187">
    <property type="entry name" value="DNA_mismatch_repair_MutS_sf"/>
</dbReference>
<dbReference type="Gene3D" id="3.40.50.300">
    <property type="entry name" value="P-loop containing nucleotide triphosphate hydrolases"/>
    <property type="match status" value="1"/>
</dbReference>
<dbReference type="AlphaFoldDB" id="A0AAE3JC67"/>